<gene>
    <name evidence="2" type="ORF">PSTG_01584</name>
</gene>
<accession>A0A0L0W1I4</accession>
<evidence type="ECO:0000313" key="3">
    <source>
        <dbReference type="Proteomes" id="UP000054564"/>
    </source>
</evidence>
<organism evidence="2 3">
    <name type="scientific">Puccinia striiformis f. sp. tritici PST-78</name>
    <dbReference type="NCBI Taxonomy" id="1165861"/>
    <lineage>
        <taxon>Eukaryota</taxon>
        <taxon>Fungi</taxon>
        <taxon>Dikarya</taxon>
        <taxon>Basidiomycota</taxon>
        <taxon>Pucciniomycotina</taxon>
        <taxon>Pucciniomycetes</taxon>
        <taxon>Pucciniales</taxon>
        <taxon>Pucciniaceae</taxon>
        <taxon>Puccinia</taxon>
    </lineage>
</organism>
<proteinExistence type="predicted"/>
<evidence type="ECO:0000313" key="2">
    <source>
        <dbReference type="EMBL" id="KNF05371.1"/>
    </source>
</evidence>
<sequence length="264" mass="29150">MTRGGMYHYYAQTLELGRSYNQGSPQACRMSTVSSVLYLGVDAWQSPNGFNILGAVIYQLVEDNSGGSKLEALPLDFIQLASKSRRGQQCVQHKAMVNKLKKRKWARFNGEPQWIRCFAHVLNLIVQGILQPFGTQKKSMAPNKTRTAPDESDDSSSEGSEAGDVEEQVPELTQAGDDSSLDNEEDGSGHKVEQNNQEETVFLSLENIENASDKEEFDTYTTIGCKQALAKVSQSSHLSQQDQIIPDITSCNGGPILYYAIFAL</sequence>
<name>A0A0L0W1I4_9BASI</name>
<comment type="caution">
    <text evidence="2">The sequence shown here is derived from an EMBL/GenBank/DDBJ whole genome shotgun (WGS) entry which is preliminary data.</text>
</comment>
<dbReference type="EMBL" id="AJIL01000008">
    <property type="protein sequence ID" value="KNF05371.1"/>
    <property type="molecule type" value="Genomic_DNA"/>
</dbReference>
<dbReference type="Proteomes" id="UP000054564">
    <property type="component" value="Unassembled WGS sequence"/>
</dbReference>
<reference evidence="3" key="1">
    <citation type="submission" date="2014-03" db="EMBL/GenBank/DDBJ databases">
        <title>The Genome Sequence of Puccinia striiformis f. sp. tritici PST-78.</title>
        <authorList>
            <consortium name="The Broad Institute Genome Sequencing Platform"/>
            <person name="Cuomo C."/>
            <person name="Hulbert S."/>
            <person name="Chen X."/>
            <person name="Walker B."/>
            <person name="Young S.K."/>
            <person name="Zeng Q."/>
            <person name="Gargeya S."/>
            <person name="Fitzgerald M."/>
            <person name="Haas B."/>
            <person name="Abouelleil A."/>
            <person name="Alvarado L."/>
            <person name="Arachchi H.M."/>
            <person name="Berlin A.M."/>
            <person name="Chapman S.B."/>
            <person name="Goldberg J."/>
            <person name="Griggs A."/>
            <person name="Gujja S."/>
            <person name="Hansen M."/>
            <person name="Howarth C."/>
            <person name="Imamovic A."/>
            <person name="Larimer J."/>
            <person name="McCowan C."/>
            <person name="Montmayeur A."/>
            <person name="Murphy C."/>
            <person name="Neiman D."/>
            <person name="Pearson M."/>
            <person name="Priest M."/>
            <person name="Roberts A."/>
            <person name="Saif S."/>
            <person name="Shea T."/>
            <person name="Sisk P."/>
            <person name="Sykes S."/>
            <person name="Wortman J."/>
            <person name="Nusbaum C."/>
            <person name="Birren B."/>
        </authorList>
    </citation>
    <scope>NUCLEOTIDE SEQUENCE [LARGE SCALE GENOMIC DNA]</scope>
    <source>
        <strain evidence="3">race PST-78</strain>
    </source>
</reference>
<protein>
    <submittedName>
        <fullName evidence="2">Uncharacterized protein</fullName>
    </submittedName>
</protein>
<feature type="compositionally biased region" description="Acidic residues" evidence="1">
    <location>
        <begin position="150"/>
        <end position="169"/>
    </location>
</feature>
<dbReference type="AlphaFoldDB" id="A0A0L0W1I4"/>
<evidence type="ECO:0000256" key="1">
    <source>
        <dbReference type="SAM" id="MobiDB-lite"/>
    </source>
</evidence>
<keyword evidence="3" id="KW-1185">Reference proteome</keyword>
<feature type="region of interest" description="Disordered" evidence="1">
    <location>
        <begin position="136"/>
        <end position="197"/>
    </location>
</feature>
<feature type="compositionally biased region" description="Polar residues" evidence="1">
    <location>
        <begin position="136"/>
        <end position="146"/>
    </location>
</feature>